<evidence type="ECO:0000256" key="11">
    <source>
        <dbReference type="SAM" id="MobiDB-lite"/>
    </source>
</evidence>
<evidence type="ECO:0000256" key="8">
    <source>
        <dbReference type="ARBA" id="ARBA00023010"/>
    </source>
</evidence>
<dbReference type="AlphaFoldDB" id="A0A1G7SQW2"/>
<dbReference type="InterPro" id="IPR004692">
    <property type="entry name" value="SecG"/>
</dbReference>
<comment type="similarity">
    <text evidence="2 10">Belongs to the SecG family.</text>
</comment>
<dbReference type="GO" id="GO:0065002">
    <property type="term" value="P:intracellular protein transmembrane transport"/>
    <property type="evidence" value="ECO:0007669"/>
    <property type="project" value="TreeGrafter"/>
</dbReference>
<feature type="region of interest" description="Disordered" evidence="11">
    <location>
        <begin position="96"/>
        <end position="132"/>
    </location>
</feature>
<comment type="function">
    <text evidence="10">Involved in protein export. Participates in an early event of protein translocation.</text>
</comment>
<keyword evidence="7 10" id="KW-1133">Transmembrane helix</keyword>
<dbReference type="OrthoDB" id="1122493at2"/>
<gene>
    <name evidence="12" type="ORF">SAMN04488121_103977</name>
</gene>
<dbReference type="NCBIfam" id="TIGR00810">
    <property type="entry name" value="secG"/>
    <property type="match status" value="1"/>
</dbReference>
<keyword evidence="6 10" id="KW-0653">Protein transport</keyword>
<evidence type="ECO:0000256" key="6">
    <source>
        <dbReference type="ARBA" id="ARBA00022927"/>
    </source>
</evidence>
<accession>A0A1G7SQW2</accession>
<feature type="transmembrane region" description="Helical" evidence="10">
    <location>
        <begin position="55"/>
        <end position="73"/>
    </location>
</feature>
<keyword evidence="8 10" id="KW-0811">Translocation</keyword>
<evidence type="ECO:0000256" key="5">
    <source>
        <dbReference type="ARBA" id="ARBA00022692"/>
    </source>
</evidence>
<evidence type="ECO:0000256" key="7">
    <source>
        <dbReference type="ARBA" id="ARBA00022989"/>
    </source>
</evidence>
<keyword evidence="9 10" id="KW-0472">Membrane</keyword>
<evidence type="ECO:0000256" key="2">
    <source>
        <dbReference type="ARBA" id="ARBA00008445"/>
    </source>
</evidence>
<reference evidence="12 13" key="1">
    <citation type="submission" date="2016-10" db="EMBL/GenBank/DDBJ databases">
        <authorList>
            <person name="de Groot N.N."/>
        </authorList>
    </citation>
    <scope>NUCLEOTIDE SEQUENCE [LARGE SCALE GENOMIC DNA]</scope>
    <source>
        <strain evidence="12 13">DSM 527</strain>
    </source>
</reference>
<dbReference type="Pfam" id="PF03840">
    <property type="entry name" value="SecG"/>
    <property type="match status" value="1"/>
</dbReference>
<dbReference type="GO" id="GO:0015450">
    <property type="term" value="F:protein-transporting ATPase activity"/>
    <property type="evidence" value="ECO:0007669"/>
    <property type="project" value="UniProtKB-UniRule"/>
</dbReference>
<dbReference type="GO" id="GO:0009306">
    <property type="term" value="P:protein secretion"/>
    <property type="evidence" value="ECO:0007669"/>
    <property type="project" value="UniProtKB-UniRule"/>
</dbReference>
<comment type="subcellular location">
    <subcellularLocation>
        <location evidence="1 10">Cell membrane</location>
        <topology evidence="1 10">Multi-pass membrane protein</topology>
    </subcellularLocation>
</comment>
<proteinExistence type="inferred from homology"/>
<evidence type="ECO:0000313" key="13">
    <source>
        <dbReference type="Proteomes" id="UP000199045"/>
    </source>
</evidence>
<evidence type="ECO:0000256" key="9">
    <source>
        <dbReference type="ARBA" id="ARBA00023136"/>
    </source>
</evidence>
<evidence type="ECO:0000256" key="1">
    <source>
        <dbReference type="ARBA" id="ARBA00004651"/>
    </source>
</evidence>
<dbReference type="RefSeq" id="WP_089833939.1">
    <property type="nucleotide sequence ID" value="NZ_FNBN01000003.1"/>
</dbReference>
<dbReference type="GO" id="GO:0043952">
    <property type="term" value="P:protein transport by the Sec complex"/>
    <property type="evidence" value="ECO:0007669"/>
    <property type="project" value="TreeGrafter"/>
</dbReference>
<keyword evidence="4 10" id="KW-1003">Cell membrane</keyword>
<dbReference type="EMBL" id="FNBN01000003">
    <property type="protein sequence ID" value="SDG25445.1"/>
    <property type="molecule type" value="Genomic_DNA"/>
</dbReference>
<protein>
    <recommendedName>
        <fullName evidence="10">Protein-export membrane protein SecG</fullName>
    </recommendedName>
</protein>
<comment type="caution">
    <text evidence="10">Lacks conserved residue(s) required for the propagation of feature annotation.</text>
</comment>
<organism evidence="12 13">
    <name type="scientific">Chitinophaga filiformis</name>
    <name type="common">Myxococcus filiformis</name>
    <name type="synonym">Flexibacter filiformis</name>
    <dbReference type="NCBI Taxonomy" id="104663"/>
    <lineage>
        <taxon>Bacteria</taxon>
        <taxon>Pseudomonadati</taxon>
        <taxon>Bacteroidota</taxon>
        <taxon>Chitinophagia</taxon>
        <taxon>Chitinophagales</taxon>
        <taxon>Chitinophagaceae</taxon>
        <taxon>Chitinophaga</taxon>
    </lineage>
</organism>
<sequence>MLLIFGILIILACVLLGFFVLVQNPKGGGLSGSFGGFGNQVMGVRQTTDVLEKGTWVLSAIIAVLCLTSSMFVGKSSAPETRKAIMEQNVTVPTAPAQVPATPVNPTSAPAQQAPATPANSAPAPAQAPKRH</sequence>
<evidence type="ECO:0000256" key="4">
    <source>
        <dbReference type="ARBA" id="ARBA00022475"/>
    </source>
</evidence>
<dbReference type="Proteomes" id="UP000199045">
    <property type="component" value="Unassembled WGS sequence"/>
</dbReference>
<evidence type="ECO:0000256" key="10">
    <source>
        <dbReference type="RuleBase" id="RU365087"/>
    </source>
</evidence>
<evidence type="ECO:0000256" key="3">
    <source>
        <dbReference type="ARBA" id="ARBA00022448"/>
    </source>
</evidence>
<dbReference type="PANTHER" id="PTHR34182">
    <property type="entry name" value="PROTEIN-EXPORT MEMBRANE PROTEIN SECG"/>
    <property type="match status" value="1"/>
</dbReference>
<dbReference type="STRING" id="104663.SAMN04488121_103977"/>
<name>A0A1G7SQW2_CHIFI</name>
<evidence type="ECO:0000313" key="12">
    <source>
        <dbReference type="EMBL" id="SDG25445.1"/>
    </source>
</evidence>
<keyword evidence="5 10" id="KW-0812">Transmembrane</keyword>
<dbReference type="PANTHER" id="PTHR34182:SF1">
    <property type="entry name" value="PROTEIN-EXPORT MEMBRANE PROTEIN SECG"/>
    <property type="match status" value="1"/>
</dbReference>
<keyword evidence="3 10" id="KW-0813">Transport</keyword>
<dbReference type="GO" id="GO:0005886">
    <property type="term" value="C:plasma membrane"/>
    <property type="evidence" value="ECO:0007669"/>
    <property type="project" value="UniProtKB-SubCell"/>
</dbReference>